<proteinExistence type="predicted"/>
<dbReference type="SUPFAM" id="SSF46548">
    <property type="entry name" value="alpha-helical ferredoxin"/>
    <property type="match status" value="1"/>
</dbReference>
<reference evidence="2 3" key="1">
    <citation type="submission" date="2024-01" db="EMBL/GenBank/DDBJ databases">
        <title>Description of Olsenella sp. nov., isolated from pig feces.</title>
        <authorList>
            <person name="Chang Y.-H."/>
        </authorList>
    </citation>
    <scope>NUCLEOTIDE SEQUENCE [LARGE SCALE GENOMIC DNA]</scope>
    <source>
        <strain evidence="2 3">YH-ols2223</strain>
    </source>
</reference>
<keyword evidence="3" id="KW-1185">Reference proteome</keyword>
<evidence type="ECO:0000313" key="2">
    <source>
        <dbReference type="EMBL" id="MEE6147142.1"/>
    </source>
</evidence>
<dbReference type="PROSITE" id="PS51379">
    <property type="entry name" value="4FE4S_FER_2"/>
    <property type="match status" value="1"/>
</dbReference>
<dbReference type="PANTHER" id="PTHR42783:SF3">
    <property type="entry name" value="GLUTAMATE SYNTHASE [NADPH] SMALL CHAIN-RELATED"/>
    <property type="match status" value="1"/>
</dbReference>
<protein>
    <recommendedName>
        <fullName evidence="1">4Fe-4S ferredoxin-type domain-containing protein</fullName>
    </recommendedName>
</protein>
<gene>
    <name evidence="2" type="ORF">VXJ25_03915</name>
</gene>
<feature type="domain" description="4Fe-4S ferredoxin-type" evidence="1">
    <location>
        <begin position="7"/>
        <end position="37"/>
    </location>
</feature>
<sequence>MDEEELGRVRDEAERCLGCGKPTCKDNCPVATPIPEVIELFRSGRELEAGDLLMEANPLALACALSCDTSTQCERHCIRGRRRRSEPVRFSEVERAVALLWLEADAERAADASADGAEAAGAGIRARVAVVGGGLCALACAIWLARRGEAVTLFSDPVPALPEEACGPYLAWLERLGVELAAPAEAPAAGEGAPAAAGFARVVDCADEDEPGYPARAVARARRMLEVG</sequence>
<name>A0ABU7R955_9ACTN</name>
<dbReference type="RefSeq" id="WP_330957909.1">
    <property type="nucleotide sequence ID" value="NZ_JAZGJQ010000003.1"/>
</dbReference>
<dbReference type="InterPro" id="IPR036188">
    <property type="entry name" value="FAD/NAD-bd_sf"/>
</dbReference>
<dbReference type="InterPro" id="IPR009051">
    <property type="entry name" value="Helical_ferredxn"/>
</dbReference>
<evidence type="ECO:0000313" key="3">
    <source>
        <dbReference type="Proteomes" id="UP001332931"/>
    </source>
</evidence>
<dbReference type="Gene3D" id="1.10.1060.10">
    <property type="entry name" value="Alpha-helical ferredoxin"/>
    <property type="match status" value="1"/>
</dbReference>
<dbReference type="PANTHER" id="PTHR42783">
    <property type="entry name" value="GLUTAMATE SYNTHASE [NADPH] SMALL CHAIN"/>
    <property type="match status" value="1"/>
</dbReference>
<evidence type="ECO:0000259" key="1">
    <source>
        <dbReference type="PROSITE" id="PS51379"/>
    </source>
</evidence>
<dbReference type="InterPro" id="IPR028261">
    <property type="entry name" value="DPD_II"/>
</dbReference>
<dbReference type="Proteomes" id="UP001332931">
    <property type="component" value="Unassembled WGS sequence"/>
</dbReference>
<dbReference type="EMBL" id="JAZGJQ010000003">
    <property type="protein sequence ID" value="MEE6147142.1"/>
    <property type="molecule type" value="Genomic_DNA"/>
</dbReference>
<dbReference type="Pfam" id="PF14691">
    <property type="entry name" value="Fer4_20"/>
    <property type="match status" value="1"/>
</dbReference>
<dbReference type="SUPFAM" id="SSF51971">
    <property type="entry name" value="Nucleotide-binding domain"/>
    <property type="match status" value="1"/>
</dbReference>
<organism evidence="2 3">
    <name type="scientific">Olsenella absiana</name>
    <dbReference type="NCBI Taxonomy" id="3115222"/>
    <lineage>
        <taxon>Bacteria</taxon>
        <taxon>Bacillati</taxon>
        <taxon>Actinomycetota</taxon>
        <taxon>Coriobacteriia</taxon>
        <taxon>Coriobacteriales</taxon>
        <taxon>Atopobiaceae</taxon>
        <taxon>Olsenella</taxon>
    </lineage>
</organism>
<comment type="caution">
    <text evidence="2">The sequence shown here is derived from an EMBL/GenBank/DDBJ whole genome shotgun (WGS) entry which is preliminary data.</text>
</comment>
<accession>A0ABU7R955</accession>
<dbReference type="InterPro" id="IPR017896">
    <property type="entry name" value="4Fe4S_Fe-S-bd"/>
</dbReference>
<dbReference type="Gene3D" id="3.50.50.60">
    <property type="entry name" value="FAD/NAD(P)-binding domain"/>
    <property type="match status" value="1"/>
</dbReference>